<dbReference type="PATRIC" id="fig|1123269.5.peg.3966"/>
<name>W0AGP8_9SPHN</name>
<protein>
    <recommendedName>
        <fullName evidence="1">SnoaL-like domain-containing protein</fullName>
    </recommendedName>
</protein>
<dbReference type="OrthoDB" id="8684708at2"/>
<dbReference type="Gene3D" id="3.10.450.50">
    <property type="match status" value="1"/>
</dbReference>
<dbReference type="STRING" id="1123269.NX02_20300"/>
<evidence type="ECO:0000313" key="2">
    <source>
        <dbReference type="EMBL" id="AHE55717.1"/>
    </source>
</evidence>
<keyword evidence="3" id="KW-1185">Reference proteome</keyword>
<proteinExistence type="predicted"/>
<reference evidence="2" key="1">
    <citation type="submission" date="2013-07" db="EMBL/GenBank/DDBJ databases">
        <title>Completed genome of Sphingomonas sanxanigenens NX02.</title>
        <authorList>
            <person name="Ma T."/>
            <person name="Huang H."/>
            <person name="Wu M."/>
            <person name="Li X."/>
            <person name="Li G."/>
        </authorList>
    </citation>
    <scope>NUCLEOTIDE SEQUENCE [LARGE SCALE GENOMIC DNA]</scope>
    <source>
        <strain evidence="2">NX02</strain>
    </source>
</reference>
<dbReference type="RefSeq" id="WP_025293865.1">
    <property type="nucleotide sequence ID" value="NZ_CP006644.1"/>
</dbReference>
<dbReference type="Pfam" id="PF12680">
    <property type="entry name" value="SnoaL_2"/>
    <property type="match status" value="1"/>
</dbReference>
<feature type="domain" description="SnoaL-like" evidence="1">
    <location>
        <begin position="10"/>
        <end position="103"/>
    </location>
</feature>
<evidence type="ECO:0000313" key="3">
    <source>
        <dbReference type="Proteomes" id="UP000018851"/>
    </source>
</evidence>
<dbReference type="InterPro" id="IPR032710">
    <property type="entry name" value="NTF2-like_dom_sf"/>
</dbReference>
<dbReference type="InterPro" id="IPR037401">
    <property type="entry name" value="SnoaL-like"/>
</dbReference>
<dbReference type="EMBL" id="CP006644">
    <property type="protein sequence ID" value="AHE55717.1"/>
    <property type="molecule type" value="Genomic_DNA"/>
</dbReference>
<evidence type="ECO:0000259" key="1">
    <source>
        <dbReference type="Pfam" id="PF12680"/>
    </source>
</evidence>
<dbReference type="SUPFAM" id="SSF54427">
    <property type="entry name" value="NTF2-like"/>
    <property type="match status" value="1"/>
</dbReference>
<dbReference type="AlphaFoldDB" id="W0AGP8"/>
<gene>
    <name evidence="2" type="ORF">NX02_20300</name>
</gene>
<sequence length="109" mass="11552">MAIALPKPIADYFAADAAKDADGVARCFSDEAIVRDEGHAYSGRDAIRQWKTASSQKYSYTVEPVAIAMEGDRTVVTGHVAGDFPGSPVDLRYGFTLDGGKIAGLEIVA</sequence>
<dbReference type="Proteomes" id="UP000018851">
    <property type="component" value="Chromosome"/>
</dbReference>
<dbReference type="KEGG" id="ssan:NX02_20300"/>
<organism evidence="2 3">
    <name type="scientific">Sphingomonas sanxanigenens DSM 19645 = NX02</name>
    <dbReference type="NCBI Taxonomy" id="1123269"/>
    <lineage>
        <taxon>Bacteria</taxon>
        <taxon>Pseudomonadati</taxon>
        <taxon>Pseudomonadota</taxon>
        <taxon>Alphaproteobacteria</taxon>
        <taxon>Sphingomonadales</taxon>
        <taxon>Sphingomonadaceae</taxon>
        <taxon>Sphingomonas</taxon>
    </lineage>
</organism>
<dbReference type="HOGENOM" id="CLU_148715_1_0_5"/>
<dbReference type="eggNOG" id="COG3631">
    <property type="taxonomic scope" value="Bacteria"/>
</dbReference>
<accession>W0AGP8</accession>